<protein>
    <submittedName>
        <fullName evidence="1">Uncharacterized protein conserved in bacteria</fullName>
    </submittedName>
</protein>
<dbReference type="EMBL" id="CAACYI010000001">
    <property type="protein sequence ID" value="VFB17080.1"/>
    <property type="molecule type" value="Genomic_DNA"/>
</dbReference>
<sequence>MKMILAIVPDNLMDKLMDRCLEKKIQFTRLASSGGFLKQGNTTVILGIQEDRLDQLKGIFEDLSRDLDGAKEGIHVFYMAGDIGREF</sequence>
<comment type="caution">
    <text evidence="1">The sequence shown here is derived from an EMBL/GenBank/DDBJ whole genome shotgun (WGS) entry which is preliminary data.</text>
</comment>
<dbReference type="SUPFAM" id="SSF54913">
    <property type="entry name" value="GlnB-like"/>
    <property type="match status" value="1"/>
</dbReference>
<proteinExistence type="predicted"/>
<organism evidence="1 2">
    <name type="scientific">Urinicoccus massiliensis</name>
    <dbReference type="NCBI Taxonomy" id="1723382"/>
    <lineage>
        <taxon>Bacteria</taxon>
        <taxon>Bacillati</taxon>
        <taxon>Bacillota</taxon>
        <taxon>Tissierellia</taxon>
        <taxon>Tissierellales</taxon>
        <taxon>Peptoniphilaceae</taxon>
        <taxon>Urinicoccus</taxon>
    </lineage>
</organism>
<keyword evidence="2" id="KW-1185">Reference proteome</keyword>
<name>A0A8H2QTN2_9FIRM</name>
<dbReference type="InterPro" id="IPR011322">
    <property type="entry name" value="N-reg_PII-like_a/b"/>
</dbReference>
<dbReference type="RefSeq" id="WP_052099049.1">
    <property type="nucleotide sequence ID" value="NZ_CAACYI010000001.1"/>
</dbReference>
<accession>A0A8H2QTN2</accession>
<dbReference type="Proteomes" id="UP000377798">
    <property type="component" value="Unassembled WGS sequence"/>
</dbReference>
<dbReference type="Pfam" id="PF06153">
    <property type="entry name" value="CdAMP_rec"/>
    <property type="match status" value="1"/>
</dbReference>
<reference evidence="1 2" key="1">
    <citation type="submission" date="2019-02" db="EMBL/GenBank/DDBJ databases">
        <authorList>
            <consortium name="Pathogen Informatics"/>
        </authorList>
    </citation>
    <scope>NUCLEOTIDE SEQUENCE [LARGE SCALE GENOMIC DNA]</scope>
    <source>
        <strain evidence="1 2">3012STDY7089603</strain>
    </source>
</reference>
<gene>
    <name evidence="1" type="ORF">NCTC13150_01664</name>
</gene>
<dbReference type="Gene3D" id="3.30.70.120">
    <property type="match status" value="1"/>
</dbReference>
<evidence type="ECO:0000313" key="2">
    <source>
        <dbReference type="Proteomes" id="UP000377798"/>
    </source>
</evidence>
<dbReference type="InterPro" id="IPR015867">
    <property type="entry name" value="N-reg_PII/ATP_PRibTrfase_C"/>
</dbReference>
<evidence type="ECO:0000313" key="1">
    <source>
        <dbReference type="EMBL" id="VFB17080.1"/>
    </source>
</evidence>
<dbReference type="PANTHER" id="PTHR38456">
    <property type="entry name" value="CYCLIC DI-AMP RECEPTOR A"/>
    <property type="match status" value="1"/>
</dbReference>
<dbReference type="AlphaFoldDB" id="A0A8H2QTN2"/>
<dbReference type="InterPro" id="IPR010375">
    <property type="entry name" value="CdAMP_rec"/>
</dbReference>
<dbReference type="PANTHER" id="PTHR38456:SF1">
    <property type="entry name" value="CYCLIC DI-AMP RECEPTOR A"/>
    <property type="match status" value="1"/>
</dbReference>